<dbReference type="Pfam" id="PF16296">
    <property type="entry name" value="TM_PBP2_N"/>
    <property type="match status" value="1"/>
</dbReference>
<dbReference type="EMBL" id="BAAAUV010000005">
    <property type="protein sequence ID" value="GAA3206830.1"/>
    <property type="molecule type" value="Genomic_DNA"/>
</dbReference>
<dbReference type="PROSITE" id="PS50928">
    <property type="entry name" value="ABC_TM1"/>
    <property type="match status" value="1"/>
</dbReference>
<sequence length="536" mass="57612">MTAIEQTVGVGSAGSPRPGPSHPDSPRKSRREISTGFVVSRLLVLGFVLAMAAYAAPPLVSGHHWPGLAVLVLVTGGIACLYLTRRHVPLKYLVPGTLLMVMLQLLPVLYTVQVAFTNFGDGHRGSKQDAITAIESTSLTQVKGSAEYALSFALKDGRLVFLLTDPATGTSQVGTEQGLAPLDGVRLGITGKVLSAPGYQVLTTAQAAGHDREITAFSVPTRDGAIKANGLSRAYEGRRTRHYDRAADAIVDTATGATWTADEDQGLFVDAKGEKLSQGWKVGVGFGNFSRLFGDSTILGHFLGTFTWDLFFALSTVFGTFVIGTAVALLLHGWKTRALRFYRVLVVLPYSMPAFAMLLVWRSMFNTEFGLVNKVLGTGVDWFGEPLAARFAVILINVWLGFPYIFLVVTGALQAIPGELSEAARMDGATPWQSFRKVVLPLLLVATTPLLISSFAFNFNNFNVIQLTTAGAPFPADDPSVGATDLLITYTFRIAFGANSADFGFAAAISVLIFLMVAAMSTYSFRRTRAQEDVFS</sequence>
<feature type="transmembrane region" description="Helical" evidence="9">
    <location>
        <begin position="341"/>
        <end position="361"/>
    </location>
</feature>
<evidence type="ECO:0000256" key="10">
    <source>
        <dbReference type="RuleBase" id="RU367050"/>
    </source>
</evidence>
<feature type="transmembrane region" description="Helical" evidence="9">
    <location>
        <begin position="63"/>
        <end position="84"/>
    </location>
</feature>
<evidence type="ECO:0000313" key="13">
    <source>
        <dbReference type="EMBL" id="GAA3206830.1"/>
    </source>
</evidence>
<evidence type="ECO:0000256" key="3">
    <source>
        <dbReference type="ARBA" id="ARBA00022448"/>
    </source>
</evidence>
<comment type="caution">
    <text evidence="13">The sequence shown here is derived from an EMBL/GenBank/DDBJ whole genome shotgun (WGS) entry which is preliminary data.</text>
</comment>
<reference evidence="14" key="1">
    <citation type="journal article" date="2019" name="Int. J. Syst. Evol. Microbiol.">
        <title>The Global Catalogue of Microorganisms (GCM) 10K type strain sequencing project: providing services to taxonomists for standard genome sequencing and annotation.</title>
        <authorList>
            <consortium name="The Broad Institute Genomics Platform"/>
            <consortium name="The Broad Institute Genome Sequencing Center for Infectious Disease"/>
            <person name="Wu L."/>
            <person name="Ma J."/>
        </authorList>
    </citation>
    <scope>NUCLEOTIDE SEQUENCE [LARGE SCALE GENOMIC DNA]</scope>
    <source>
        <strain evidence="14">JCM 9377</strain>
    </source>
</reference>
<evidence type="ECO:0000259" key="12">
    <source>
        <dbReference type="PROSITE" id="PS50928"/>
    </source>
</evidence>
<dbReference type="Gene3D" id="1.20.58.370">
    <property type="entry name" value="MalF N-terminal region-like"/>
    <property type="match status" value="1"/>
</dbReference>
<comment type="similarity">
    <text evidence="2 10">Belongs to the binding-protein-dependent transport system permease family. MalFG subfamily.</text>
</comment>
<name>A0ABP6Q6B7_9ACTN</name>
<proteinExistence type="inferred from homology"/>
<dbReference type="InterPro" id="IPR035277">
    <property type="entry name" value="MalF_N"/>
</dbReference>
<accession>A0ABP6Q6B7</accession>
<dbReference type="SUPFAM" id="SSF160964">
    <property type="entry name" value="MalF N-terminal region-like"/>
    <property type="match status" value="1"/>
</dbReference>
<dbReference type="InterPro" id="IPR000515">
    <property type="entry name" value="MetI-like"/>
</dbReference>
<feature type="region of interest" description="Disordered" evidence="11">
    <location>
        <begin position="1"/>
        <end position="31"/>
    </location>
</feature>
<keyword evidence="8 9" id="KW-0472">Membrane</keyword>
<evidence type="ECO:0000256" key="9">
    <source>
        <dbReference type="RuleBase" id="RU363032"/>
    </source>
</evidence>
<dbReference type="Proteomes" id="UP001501237">
    <property type="component" value="Unassembled WGS sequence"/>
</dbReference>
<feature type="transmembrane region" description="Helical" evidence="9">
    <location>
        <begin position="503"/>
        <end position="525"/>
    </location>
</feature>
<keyword evidence="5 10" id="KW-0762">Sugar transport</keyword>
<evidence type="ECO:0000256" key="8">
    <source>
        <dbReference type="ARBA" id="ARBA00023136"/>
    </source>
</evidence>
<keyword evidence="6 9" id="KW-0812">Transmembrane</keyword>
<evidence type="ECO:0000256" key="2">
    <source>
        <dbReference type="ARBA" id="ARBA00009047"/>
    </source>
</evidence>
<comment type="subcellular location">
    <subcellularLocation>
        <location evidence="1 9">Cell membrane</location>
        <topology evidence="1 9">Multi-pass membrane protein</topology>
    </subcellularLocation>
</comment>
<keyword evidence="4 10" id="KW-1003">Cell membrane</keyword>
<comment type="function">
    <text evidence="10">Part of the ABC transporter complex MalEFGK involved in maltose/maltodextrin import. Probably responsible for the translocation of the substrate across the membrane.</text>
</comment>
<evidence type="ECO:0000256" key="4">
    <source>
        <dbReference type="ARBA" id="ARBA00022475"/>
    </source>
</evidence>
<feature type="transmembrane region" description="Helical" evidence="9">
    <location>
        <begin position="310"/>
        <end position="334"/>
    </location>
</feature>
<evidence type="ECO:0000256" key="7">
    <source>
        <dbReference type="ARBA" id="ARBA00022989"/>
    </source>
</evidence>
<protein>
    <recommendedName>
        <fullName evidence="10">Maltose/maltodextrin transport system permease protein</fullName>
    </recommendedName>
</protein>
<organism evidence="13 14">
    <name type="scientific">Actinocorallia longicatena</name>
    <dbReference type="NCBI Taxonomy" id="111803"/>
    <lineage>
        <taxon>Bacteria</taxon>
        <taxon>Bacillati</taxon>
        <taxon>Actinomycetota</taxon>
        <taxon>Actinomycetes</taxon>
        <taxon>Streptosporangiales</taxon>
        <taxon>Thermomonosporaceae</taxon>
        <taxon>Actinocorallia</taxon>
    </lineage>
</organism>
<feature type="transmembrane region" description="Helical" evidence="9">
    <location>
        <begin position="96"/>
        <end position="116"/>
    </location>
</feature>
<dbReference type="PANTHER" id="PTHR47314">
    <property type="entry name" value="MALTOSE/MALTODEXTRIN TRANSPORT SYSTEM PERMEASE PROTEIN MALF"/>
    <property type="match status" value="1"/>
</dbReference>
<keyword evidence="7 9" id="KW-1133">Transmembrane helix</keyword>
<gene>
    <name evidence="13" type="ORF">GCM10010468_22520</name>
</gene>
<dbReference type="Pfam" id="PF00528">
    <property type="entry name" value="BPD_transp_1"/>
    <property type="match status" value="1"/>
</dbReference>
<evidence type="ECO:0000256" key="11">
    <source>
        <dbReference type="SAM" id="MobiDB-lite"/>
    </source>
</evidence>
<feature type="transmembrane region" description="Helical" evidence="9">
    <location>
        <begin position="391"/>
        <end position="417"/>
    </location>
</feature>
<dbReference type="CDD" id="cd06261">
    <property type="entry name" value="TM_PBP2"/>
    <property type="match status" value="1"/>
</dbReference>
<dbReference type="SUPFAM" id="SSF161098">
    <property type="entry name" value="MetI-like"/>
    <property type="match status" value="1"/>
</dbReference>
<feature type="domain" description="ABC transmembrane type-1" evidence="12">
    <location>
        <begin position="306"/>
        <end position="524"/>
    </location>
</feature>
<evidence type="ECO:0000313" key="14">
    <source>
        <dbReference type="Proteomes" id="UP001501237"/>
    </source>
</evidence>
<keyword evidence="14" id="KW-1185">Reference proteome</keyword>
<evidence type="ECO:0000256" key="5">
    <source>
        <dbReference type="ARBA" id="ARBA00022597"/>
    </source>
</evidence>
<dbReference type="PANTHER" id="PTHR47314:SF1">
    <property type="entry name" value="MALTOSE_MALTODEXTRIN TRANSPORT SYSTEM PERMEASE PROTEIN MALF"/>
    <property type="match status" value="1"/>
</dbReference>
<feature type="transmembrane region" description="Helical" evidence="9">
    <location>
        <begin position="438"/>
        <end position="457"/>
    </location>
</feature>
<keyword evidence="3 9" id="KW-0813">Transport</keyword>
<evidence type="ECO:0000256" key="6">
    <source>
        <dbReference type="ARBA" id="ARBA00022692"/>
    </source>
</evidence>
<dbReference type="Gene3D" id="3.10.650.10">
    <property type="entry name" value="MalF N-terminal region-like"/>
    <property type="match status" value="1"/>
</dbReference>
<dbReference type="RefSeq" id="WP_344825866.1">
    <property type="nucleotide sequence ID" value="NZ_BAAAUV010000005.1"/>
</dbReference>
<feature type="transmembrane region" description="Helical" evidence="9">
    <location>
        <begin position="37"/>
        <end position="57"/>
    </location>
</feature>
<dbReference type="InterPro" id="IPR035906">
    <property type="entry name" value="MetI-like_sf"/>
</dbReference>
<evidence type="ECO:0000256" key="1">
    <source>
        <dbReference type="ARBA" id="ARBA00004651"/>
    </source>
</evidence>
<dbReference type="Gene3D" id="1.10.3720.10">
    <property type="entry name" value="MetI-like"/>
    <property type="match status" value="1"/>
</dbReference>
<dbReference type="InterPro" id="IPR032550">
    <property type="entry name" value="TM_PBP2_N"/>
</dbReference>